<dbReference type="EMBL" id="FMIQ01000064">
    <property type="protein sequence ID" value="SCM54038.1"/>
    <property type="molecule type" value="Genomic_DNA"/>
</dbReference>
<name>A0A1C6Z4N7_HAFAL</name>
<protein>
    <submittedName>
        <fullName evidence="1">Uncharacterized protein</fullName>
    </submittedName>
</protein>
<reference evidence="1 2" key="1">
    <citation type="submission" date="2016-09" db="EMBL/GenBank/DDBJ databases">
        <authorList>
            <person name="Capua I."/>
            <person name="De Benedictis P."/>
            <person name="Joannis T."/>
            <person name="Lombin L.H."/>
            <person name="Cattoli G."/>
        </authorList>
    </citation>
    <scope>NUCLEOTIDE SEQUENCE [LARGE SCALE GENOMIC DNA]</scope>
    <source>
        <strain evidence="1 2">GB001</strain>
    </source>
</reference>
<evidence type="ECO:0000313" key="1">
    <source>
        <dbReference type="EMBL" id="SCM54038.1"/>
    </source>
</evidence>
<accession>A0A1C6Z4N7</accession>
<dbReference type="AlphaFoldDB" id="A0A1C6Z4N7"/>
<gene>
    <name evidence="1" type="ORF">BN1044_03536</name>
</gene>
<proteinExistence type="predicted"/>
<dbReference type="Proteomes" id="UP000094844">
    <property type="component" value="Unassembled WGS sequence"/>
</dbReference>
<sequence length="86" mass="9944">MRIESNNFAYLSTELISQNQNEMTRKPLGIQRVSGHECPQTGVWRMMNSSSHPVLNIRKGTIMPYYQGSPVNWQLADYILSDEIDR</sequence>
<evidence type="ECO:0000313" key="2">
    <source>
        <dbReference type="Proteomes" id="UP000094844"/>
    </source>
</evidence>
<organism evidence="1 2">
    <name type="scientific">Hafnia alvei</name>
    <dbReference type="NCBI Taxonomy" id="569"/>
    <lineage>
        <taxon>Bacteria</taxon>
        <taxon>Pseudomonadati</taxon>
        <taxon>Pseudomonadota</taxon>
        <taxon>Gammaproteobacteria</taxon>
        <taxon>Enterobacterales</taxon>
        <taxon>Hafniaceae</taxon>
        <taxon>Hafnia</taxon>
    </lineage>
</organism>